<dbReference type="AlphaFoldDB" id="A0A930VB34"/>
<keyword evidence="3" id="KW-1185">Reference proteome</keyword>
<feature type="region of interest" description="Disordered" evidence="1">
    <location>
        <begin position="1"/>
        <end position="31"/>
    </location>
</feature>
<evidence type="ECO:0008006" key="4">
    <source>
        <dbReference type="Google" id="ProtNLM"/>
    </source>
</evidence>
<evidence type="ECO:0000256" key="1">
    <source>
        <dbReference type="SAM" id="MobiDB-lite"/>
    </source>
</evidence>
<accession>A0A930VB34</accession>
<dbReference type="Proteomes" id="UP000640489">
    <property type="component" value="Unassembled WGS sequence"/>
</dbReference>
<comment type="caution">
    <text evidence="2">The sequence shown here is derived from an EMBL/GenBank/DDBJ whole genome shotgun (WGS) entry which is preliminary data.</text>
</comment>
<dbReference type="Gene3D" id="3.30.428.10">
    <property type="entry name" value="HIT-like"/>
    <property type="match status" value="1"/>
</dbReference>
<dbReference type="SUPFAM" id="SSF54197">
    <property type="entry name" value="HIT-like"/>
    <property type="match status" value="1"/>
</dbReference>
<evidence type="ECO:0000313" key="2">
    <source>
        <dbReference type="EMBL" id="MBF4761678.1"/>
    </source>
</evidence>
<organism evidence="2 3">
    <name type="scientific">Nocardioides islandensis</name>
    <dbReference type="NCBI Taxonomy" id="433663"/>
    <lineage>
        <taxon>Bacteria</taxon>
        <taxon>Bacillati</taxon>
        <taxon>Actinomycetota</taxon>
        <taxon>Actinomycetes</taxon>
        <taxon>Propionibacteriales</taxon>
        <taxon>Nocardioidaceae</taxon>
        <taxon>Nocardioides</taxon>
    </lineage>
</organism>
<dbReference type="RefSeq" id="WP_194704883.1">
    <property type="nucleotide sequence ID" value="NZ_JADKPN010000001.1"/>
</dbReference>
<dbReference type="EMBL" id="JADKPN010000001">
    <property type="protein sequence ID" value="MBF4761678.1"/>
    <property type="molecule type" value="Genomic_DNA"/>
</dbReference>
<reference evidence="2" key="1">
    <citation type="submission" date="2020-11" db="EMBL/GenBank/DDBJ databases">
        <title>Nocardioides sp. nov., isolated from Soil of Cynanchum wilfordii Hemsley rhizosphere.</title>
        <authorList>
            <person name="Lee J.-S."/>
            <person name="Suh M.K."/>
            <person name="Kim J.-S."/>
        </authorList>
    </citation>
    <scope>NUCLEOTIDE SEQUENCE</scope>
    <source>
        <strain evidence="2">KCTC 19275</strain>
    </source>
</reference>
<proteinExistence type="predicted"/>
<name>A0A930VB34_9ACTN</name>
<sequence>MTLPYLEPLTLKEPAGLTIPEPPRRGEEGGEPCFPCAPDARDHAIWADDLWSLHNPGQTGLAGSVWLTSRAHFDSFADMPEEYAATLGAVAGKVERAVSSLGDVGRVHVYRWGEGGAHFHLWFVPRPLGRLDMAGPFLPVWEDAQPLVAKDEIEAVGQKIAAAMDA</sequence>
<dbReference type="InterPro" id="IPR036265">
    <property type="entry name" value="HIT-like_sf"/>
</dbReference>
<gene>
    <name evidence="2" type="ORF">ISU07_00945</name>
</gene>
<evidence type="ECO:0000313" key="3">
    <source>
        <dbReference type="Proteomes" id="UP000640489"/>
    </source>
</evidence>
<protein>
    <recommendedName>
        <fullName evidence="4">HIT family protein</fullName>
    </recommendedName>
</protein>